<feature type="signal peptide" evidence="1">
    <location>
        <begin position="1"/>
        <end position="25"/>
    </location>
</feature>
<gene>
    <name evidence="2" type="ordered locus">RLO149_c038300</name>
</gene>
<dbReference type="EMBL" id="CP002623">
    <property type="protein sequence ID" value="AEI95734.1"/>
    <property type="molecule type" value="Genomic_DNA"/>
</dbReference>
<accession>F7ZCX3</accession>
<proteinExistence type="predicted"/>
<sequence>MRKVVSKLIFLPSLCLSLLVTTVWAEQQPAGLMWNKTGLPAVFPLQVKTSPGQDYMMTLVDAQTQAPALAAFIEGGQFFKVLVPPGDYDVRFATGARWQGEEFLFGKDETTLFVLDGSLRFAVMDFATKLGHVIDFTASQDVITVKAQFICQRISAAEFARPQAPFDYLDGYATRLTDEGALVRFPNRFAPDRLSAGTDDPVIPTDFAPYFSNPAYEVRKFPC</sequence>
<protein>
    <recommendedName>
        <fullName evidence="4">DUF2846 domain-containing protein</fullName>
    </recommendedName>
</protein>
<reference evidence="2 3" key="1">
    <citation type="journal article" date="2011" name="BMC Genomics">
        <title>Comparative genome analysis and genome-guided physiological analysis of Roseobacter litoralis.</title>
        <authorList>
            <person name="Kalhoefer D."/>
            <person name="Thole S."/>
            <person name="Voget S."/>
            <person name="Lehmann R."/>
            <person name="Liesegang H."/>
            <person name="Wollher A."/>
            <person name="Daniel R."/>
            <person name="Simon M."/>
            <person name="Brinkhoff T."/>
        </authorList>
    </citation>
    <scope>NUCLEOTIDE SEQUENCE [LARGE SCALE GENOMIC DNA]</scope>
    <source>
        <strain evidence="3">ATCC 49566 / DSM 6996 / JCM 21268 / NBRC 15278 / OCh 149</strain>
    </source>
</reference>
<evidence type="ECO:0008006" key="4">
    <source>
        <dbReference type="Google" id="ProtNLM"/>
    </source>
</evidence>
<organism evidence="2 3">
    <name type="scientific">Roseobacter litoralis (strain ATCC 49566 / DSM 6996 / JCM 21268 / NBRC 15278 / OCh 149)</name>
    <dbReference type="NCBI Taxonomy" id="391595"/>
    <lineage>
        <taxon>Bacteria</taxon>
        <taxon>Pseudomonadati</taxon>
        <taxon>Pseudomonadota</taxon>
        <taxon>Alphaproteobacteria</taxon>
        <taxon>Rhodobacterales</taxon>
        <taxon>Roseobacteraceae</taxon>
        <taxon>Roseobacter</taxon>
    </lineage>
</organism>
<dbReference type="AlphaFoldDB" id="F7ZCX3"/>
<dbReference type="KEGG" id="rli:RLO149_c038300"/>
<evidence type="ECO:0000256" key="1">
    <source>
        <dbReference type="SAM" id="SignalP"/>
    </source>
</evidence>
<dbReference type="eggNOG" id="ENOG502ZC8G">
    <property type="taxonomic scope" value="Bacteria"/>
</dbReference>
<feature type="chain" id="PRO_5003366599" description="DUF2846 domain-containing protein" evidence="1">
    <location>
        <begin position="26"/>
        <end position="223"/>
    </location>
</feature>
<evidence type="ECO:0000313" key="3">
    <source>
        <dbReference type="Proteomes" id="UP000001353"/>
    </source>
</evidence>
<dbReference type="Proteomes" id="UP000001353">
    <property type="component" value="Chromosome"/>
</dbReference>
<evidence type="ECO:0000313" key="2">
    <source>
        <dbReference type="EMBL" id="AEI95734.1"/>
    </source>
</evidence>
<dbReference type="HOGENOM" id="CLU_1123831_0_0_5"/>
<dbReference type="STRING" id="391595.RLO149_c038300"/>
<keyword evidence="3" id="KW-1185">Reference proteome</keyword>
<name>F7ZCX3_ROSLO</name>
<keyword evidence="1" id="KW-0732">Signal</keyword>